<dbReference type="Proteomes" id="UP000286045">
    <property type="component" value="Unassembled WGS sequence"/>
</dbReference>
<evidence type="ECO:0000313" key="2">
    <source>
        <dbReference type="Proteomes" id="UP000286045"/>
    </source>
</evidence>
<keyword evidence="2" id="KW-1185">Reference proteome</keyword>
<feature type="non-terminal residue" evidence="1">
    <location>
        <position position="1"/>
    </location>
</feature>
<protein>
    <submittedName>
        <fullName evidence="1">Uncharacterized protein</fullName>
    </submittedName>
</protein>
<sequence length="52" mass="5663">PWRSPEKVARLASATAHALEEGILQSEKPAIDFAMLLLGAQVVFEFLRPEGA</sequence>
<proteinExistence type="predicted"/>
<comment type="caution">
    <text evidence="1">The sequence shown here is derived from an EMBL/GenBank/DDBJ whole genome shotgun (WGS) entry which is preliminary data.</text>
</comment>
<dbReference type="EMBL" id="RYZI01000793">
    <property type="protein sequence ID" value="RWA03439.1"/>
    <property type="molecule type" value="Genomic_DNA"/>
</dbReference>
<gene>
    <name evidence="1" type="ORF">EKO27_g11663</name>
</gene>
<dbReference type="AlphaFoldDB" id="A0A439CMP4"/>
<evidence type="ECO:0000313" key="1">
    <source>
        <dbReference type="EMBL" id="RWA03439.1"/>
    </source>
</evidence>
<reference evidence="1 2" key="1">
    <citation type="submission" date="2018-12" db="EMBL/GenBank/DDBJ databases">
        <title>Draft genome sequence of Xylaria grammica IHI A82.</title>
        <authorList>
            <person name="Buettner E."/>
            <person name="Kellner H."/>
        </authorList>
    </citation>
    <scope>NUCLEOTIDE SEQUENCE [LARGE SCALE GENOMIC DNA]</scope>
    <source>
        <strain evidence="1 2">IHI A82</strain>
    </source>
</reference>
<accession>A0A439CMP4</accession>
<organism evidence="1 2">
    <name type="scientific">Xylaria grammica</name>
    <dbReference type="NCBI Taxonomy" id="363999"/>
    <lineage>
        <taxon>Eukaryota</taxon>
        <taxon>Fungi</taxon>
        <taxon>Dikarya</taxon>
        <taxon>Ascomycota</taxon>
        <taxon>Pezizomycotina</taxon>
        <taxon>Sordariomycetes</taxon>
        <taxon>Xylariomycetidae</taxon>
        <taxon>Xylariales</taxon>
        <taxon>Xylariaceae</taxon>
        <taxon>Xylaria</taxon>
    </lineage>
</organism>
<name>A0A439CMP4_9PEZI</name>